<keyword evidence="1" id="KW-0175">Coiled coil</keyword>
<evidence type="ECO:0000313" key="3">
    <source>
        <dbReference type="Proteomes" id="UP001470230"/>
    </source>
</evidence>
<keyword evidence="2" id="KW-0378">Hydrolase</keyword>
<comment type="caution">
    <text evidence="2">The sequence shown here is derived from an EMBL/GenBank/DDBJ whole genome shotgun (WGS) entry which is preliminary data.</text>
</comment>
<keyword evidence="2" id="KW-0645">Protease</keyword>
<feature type="coiled-coil region" evidence="1">
    <location>
        <begin position="162"/>
        <end position="196"/>
    </location>
</feature>
<evidence type="ECO:0000256" key="1">
    <source>
        <dbReference type="SAM" id="Coils"/>
    </source>
</evidence>
<dbReference type="Proteomes" id="UP001470230">
    <property type="component" value="Unassembled WGS sequence"/>
</dbReference>
<proteinExistence type="predicted"/>
<accession>A0ABR2IBN2</accession>
<name>A0ABR2IBN2_9EUKA</name>
<dbReference type="Gene3D" id="1.20.58.1520">
    <property type="match status" value="1"/>
</dbReference>
<protein>
    <submittedName>
        <fullName evidence="2">Carboxypeptidase C prc1</fullName>
    </submittedName>
</protein>
<dbReference type="PANTHER" id="PTHR19321:SF41">
    <property type="entry name" value="FASCETTO-RELATED"/>
    <property type="match status" value="1"/>
</dbReference>
<dbReference type="GO" id="GO:0004180">
    <property type="term" value="F:carboxypeptidase activity"/>
    <property type="evidence" value="ECO:0007669"/>
    <property type="project" value="UniProtKB-KW"/>
</dbReference>
<reference evidence="2 3" key="1">
    <citation type="submission" date="2024-04" db="EMBL/GenBank/DDBJ databases">
        <title>Tritrichomonas musculus Genome.</title>
        <authorList>
            <person name="Alves-Ferreira E."/>
            <person name="Grigg M."/>
            <person name="Lorenzi H."/>
            <person name="Galac M."/>
        </authorList>
    </citation>
    <scope>NUCLEOTIDE SEQUENCE [LARGE SCALE GENOMIC DNA]</scope>
    <source>
        <strain evidence="2 3">EAF2021</strain>
    </source>
</reference>
<dbReference type="PANTHER" id="PTHR19321">
    <property type="entry name" value="PROTEIN REGULATOR OF CYTOKINESIS 1 PRC1-RELATED"/>
    <property type="match status" value="1"/>
</dbReference>
<dbReference type="Pfam" id="PF03999">
    <property type="entry name" value="MAP65_ASE1"/>
    <property type="match status" value="1"/>
</dbReference>
<keyword evidence="2" id="KW-0121">Carboxypeptidase</keyword>
<sequence>MDQDQNDDYQYSADDSLILNDQEHTHLDELWDQLNLTPEQKQAERNKLQNRLKQETEIILKEEFNMKDEMLSQIDELKEKEIQFMKALKKPHKEIEQVSKLGVAGSLIRRLNEVKASYDEVLPLYIVRVKLFNDLWNRINALFDKIGYDDSSREGFAYFDNNDLSTEKEDLYNQKLKNLEDEYNERVKSIEDLSERIHKMSNEIEEEISPAIDQLLKSKQVNTVSYTTILDYYEDFTSLRDDRAKQVSSIALEITHCWDLLKVPEEERKEFIASHSKLSLSNINELENKLNELHSQIESNLTEMTEEIRKEIINICQFLHYTQEQIDEQLVEQEDEKTTFYNYEKKLIELKKLSASSQSLVQMIQQREDIINQYKSIDESKHDPSNEKIKIRYKSVPRLERKLLIELIKFKEIYSHPFTWDGENYEDKLNHVKLSISEIKQAKTQAHKVTKRMKKVM</sequence>
<feature type="coiled-coil region" evidence="1">
    <location>
        <begin position="276"/>
        <end position="307"/>
    </location>
</feature>
<dbReference type="EMBL" id="JAPFFF010000018">
    <property type="protein sequence ID" value="KAK8860201.1"/>
    <property type="molecule type" value="Genomic_DNA"/>
</dbReference>
<gene>
    <name evidence="2" type="ORF">M9Y10_011866</name>
</gene>
<organism evidence="2 3">
    <name type="scientific">Tritrichomonas musculus</name>
    <dbReference type="NCBI Taxonomy" id="1915356"/>
    <lineage>
        <taxon>Eukaryota</taxon>
        <taxon>Metamonada</taxon>
        <taxon>Parabasalia</taxon>
        <taxon>Tritrichomonadida</taxon>
        <taxon>Tritrichomonadidae</taxon>
        <taxon>Tritrichomonas</taxon>
    </lineage>
</organism>
<keyword evidence="3" id="KW-1185">Reference proteome</keyword>
<dbReference type="InterPro" id="IPR007145">
    <property type="entry name" value="MAP65_Ase1_PRC1"/>
</dbReference>
<evidence type="ECO:0000313" key="2">
    <source>
        <dbReference type="EMBL" id="KAK8860201.1"/>
    </source>
</evidence>